<proteinExistence type="predicted"/>
<keyword evidence="1" id="KW-1133">Transmembrane helix</keyword>
<feature type="transmembrane region" description="Helical" evidence="1">
    <location>
        <begin position="307"/>
        <end position="325"/>
    </location>
</feature>
<protein>
    <recommendedName>
        <fullName evidence="4">Glycosyltransferase RgtA/B/C/D-like domain-containing protein</fullName>
    </recommendedName>
</protein>
<reference evidence="2 3" key="1">
    <citation type="submission" date="2018-01" db="EMBL/GenBank/DDBJ databases">
        <title>Draft Genome Sequence of Komagataeibacter maltaceti LMG 1529, a Vinegar Producing Acetic Acid Bacterium Isolated from Malt Vinegar Brewery Acetifiers.</title>
        <authorList>
            <person name="Zhang Q."/>
            <person name="Hollensteiner J."/>
            <person name="Poehlein A."/>
            <person name="Daniel R."/>
        </authorList>
    </citation>
    <scope>NUCLEOTIDE SEQUENCE [LARGE SCALE GENOMIC DNA]</scope>
    <source>
        <strain evidence="2 3">LMG 1529</strain>
    </source>
</reference>
<accession>A0A2S3W533</accession>
<gene>
    <name evidence="2" type="ORF">KMAL_04510</name>
</gene>
<feature type="transmembrane region" description="Helical" evidence="1">
    <location>
        <begin position="152"/>
        <end position="169"/>
    </location>
</feature>
<dbReference type="Proteomes" id="UP000237344">
    <property type="component" value="Unassembled WGS sequence"/>
</dbReference>
<evidence type="ECO:0000313" key="3">
    <source>
        <dbReference type="Proteomes" id="UP000237344"/>
    </source>
</evidence>
<comment type="caution">
    <text evidence="2">The sequence shown here is derived from an EMBL/GenBank/DDBJ whole genome shotgun (WGS) entry which is preliminary data.</text>
</comment>
<keyword evidence="3" id="KW-1185">Reference proteome</keyword>
<evidence type="ECO:0008006" key="4">
    <source>
        <dbReference type="Google" id="ProtNLM"/>
    </source>
</evidence>
<feature type="transmembrane region" description="Helical" evidence="1">
    <location>
        <begin position="17"/>
        <end position="36"/>
    </location>
</feature>
<feature type="transmembrane region" description="Helical" evidence="1">
    <location>
        <begin position="120"/>
        <end position="140"/>
    </location>
</feature>
<name>A0A2S3W533_9PROT</name>
<feature type="transmembrane region" description="Helical" evidence="1">
    <location>
        <begin position="233"/>
        <end position="255"/>
    </location>
</feature>
<feature type="transmembrane region" description="Helical" evidence="1">
    <location>
        <begin position="203"/>
        <end position="221"/>
    </location>
</feature>
<evidence type="ECO:0000313" key="2">
    <source>
        <dbReference type="EMBL" id="POF63918.1"/>
    </source>
</evidence>
<dbReference type="EMBL" id="POTC01000003">
    <property type="protein sequence ID" value="POF63918.1"/>
    <property type="molecule type" value="Genomic_DNA"/>
</dbReference>
<feature type="transmembrane region" description="Helical" evidence="1">
    <location>
        <begin position="87"/>
        <end position="108"/>
    </location>
</feature>
<feature type="transmembrane region" description="Helical" evidence="1">
    <location>
        <begin position="337"/>
        <end position="354"/>
    </location>
</feature>
<dbReference type="OrthoDB" id="128991at2"/>
<sequence>MPAHTGSSGFGGLFRPALLVIAVSVLILFAAPVLGLRAPIPLDYNEGWNAYASMRALGLGGGPLYPAPGGLITNNYPPLSFFITGCLGWWFGDMIVAGRVIALVSLLASAGLAGAIARRCGARGPAIAATVLLLLLYVGAFSHDYVAMDDPQWLGIAIMLTAVLVFVSGPPQPDDARGLTPARIVVTAALMVTAGMVKHNVLTWPAAVTLELAMAVIPRSGSGRWSGKGLRNLGIWLVSGVGFAALAVGLCVALFGPVFLTDMLHHPRIIDFSRILGGARRTSEILAMALVAMTLVGSGKRIPHGRLLVLAAGCSIVWTLIQRAGEGVAMNAWFEPLTILSILTGVALSVAACRRTGDSVRGPARIASRLGAGGLLFIAFVPYLLSARVVLPRALYHAVHVRAEARDWRAFVDKVRQQHGDVGCSMASICYWAGKHNVIDVFNYTEYVATGGDRGAFGQLLARHEFSGFVLPDNFAKGDSGDRDREHIRQKELLQSVIDHSRPGPISPDGKLRLYLFDR</sequence>
<keyword evidence="1" id="KW-0472">Membrane</keyword>
<dbReference type="RefSeq" id="WP_110094141.1">
    <property type="nucleotide sequence ID" value="NZ_NKUE01000009.1"/>
</dbReference>
<dbReference type="AlphaFoldDB" id="A0A2S3W533"/>
<evidence type="ECO:0000256" key="1">
    <source>
        <dbReference type="SAM" id="Phobius"/>
    </source>
</evidence>
<organism evidence="2 3">
    <name type="scientific">Novacetimonas maltaceti</name>
    <dbReference type="NCBI Taxonomy" id="1203393"/>
    <lineage>
        <taxon>Bacteria</taxon>
        <taxon>Pseudomonadati</taxon>
        <taxon>Pseudomonadota</taxon>
        <taxon>Alphaproteobacteria</taxon>
        <taxon>Acetobacterales</taxon>
        <taxon>Acetobacteraceae</taxon>
        <taxon>Novacetimonas</taxon>
    </lineage>
</organism>
<keyword evidence="1" id="KW-0812">Transmembrane</keyword>
<feature type="transmembrane region" description="Helical" evidence="1">
    <location>
        <begin position="366"/>
        <end position="385"/>
    </location>
</feature>